<evidence type="ECO:0000313" key="7">
    <source>
        <dbReference type="EMBL" id="KAF9944157.1"/>
    </source>
</evidence>
<evidence type="ECO:0000256" key="2">
    <source>
        <dbReference type="ARBA" id="ARBA00023125"/>
    </source>
</evidence>
<evidence type="ECO:0000313" key="8">
    <source>
        <dbReference type="Proteomes" id="UP000738359"/>
    </source>
</evidence>
<dbReference type="InterPro" id="IPR051575">
    <property type="entry name" value="Myb-like_DNA-bd"/>
</dbReference>
<dbReference type="GO" id="GO:0019185">
    <property type="term" value="C:snRNA-activating protein complex"/>
    <property type="evidence" value="ECO:0007669"/>
    <property type="project" value="TreeGrafter"/>
</dbReference>
<evidence type="ECO:0000256" key="4">
    <source>
        <dbReference type="ARBA" id="ARBA00023242"/>
    </source>
</evidence>
<dbReference type="Proteomes" id="UP000738359">
    <property type="component" value="Unassembled WGS sequence"/>
</dbReference>
<dbReference type="OrthoDB" id="18440at2759"/>
<dbReference type="EMBL" id="JAAAHY010002609">
    <property type="protein sequence ID" value="KAF9944157.1"/>
    <property type="molecule type" value="Genomic_DNA"/>
</dbReference>
<protein>
    <submittedName>
        <fullName evidence="7">Uncharacterized protein</fullName>
    </submittedName>
</protein>
<accession>A0A9P6IQA1</accession>
<dbReference type="InterPro" id="IPR009057">
    <property type="entry name" value="Homeodomain-like_sf"/>
</dbReference>
<dbReference type="CDD" id="cd00167">
    <property type="entry name" value="SANT"/>
    <property type="match status" value="2"/>
</dbReference>
<dbReference type="AlphaFoldDB" id="A0A9P6IQA1"/>
<dbReference type="GO" id="GO:0001006">
    <property type="term" value="F:RNA polymerase III type 3 promoter sequence-specific DNA binding"/>
    <property type="evidence" value="ECO:0007669"/>
    <property type="project" value="TreeGrafter"/>
</dbReference>
<keyword evidence="1" id="KW-0805">Transcription regulation</keyword>
<dbReference type="GO" id="GO:0042795">
    <property type="term" value="P:snRNA transcription by RNA polymerase II"/>
    <property type="evidence" value="ECO:0007669"/>
    <property type="project" value="TreeGrafter"/>
</dbReference>
<dbReference type="SUPFAM" id="SSF46689">
    <property type="entry name" value="Homeodomain-like"/>
    <property type="match status" value="2"/>
</dbReference>
<dbReference type="PROSITE" id="PS50090">
    <property type="entry name" value="MYB_LIKE"/>
    <property type="match status" value="2"/>
</dbReference>
<feature type="domain" description="Myb-like" evidence="5">
    <location>
        <begin position="63"/>
        <end position="108"/>
    </location>
</feature>
<dbReference type="Gene3D" id="1.10.10.60">
    <property type="entry name" value="Homeodomain-like"/>
    <property type="match status" value="2"/>
</dbReference>
<evidence type="ECO:0000259" key="5">
    <source>
        <dbReference type="PROSITE" id="PS50090"/>
    </source>
</evidence>
<keyword evidence="8" id="KW-1185">Reference proteome</keyword>
<comment type="caution">
    <text evidence="7">The sequence shown here is derived from an EMBL/GenBank/DDBJ whole genome shotgun (WGS) entry which is preliminary data.</text>
</comment>
<evidence type="ECO:0000259" key="6">
    <source>
        <dbReference type="PROSITE" id="PS51294"/>
    </source>
</evidence>
<dbReference type="PROSITE" id="PS51294">
    <property type="entry name" value="HTH_MYB"/>
    <property type="match status" value="1"/>
</dbReference>
<evidence type="ECO:0000256" key="3">
    <source>
        <dbReference type="ARBA" id="ARBA00023163"/>
    </source>
</evidence>
<gene>
    <name evidence="7" type="ORF">BGZ70_004978</name>
</gene>
<dbReference type="GO" id="GO:0042796">
    <property type="term" value="P:snRNA transcription by RNA polymerase III"/>
    <property type="evidence" value="ECO:0007669"/>
    <property type="project" value="TreeGrafter"/>
</dbReference>
<sequence length="432" mass="49952">DVLKGVEEMVGSLRAIGQVNRDGDHQGWNALLKDEQRYEHHRSRKRKSKLDAFSQLYLMNPGWSAKEETILIQFVLNNGLGQWDRVARDHLGGRFTPVQCRTCWKNLDMPVVASLESKAAHQEAYEGSSQHRGGINNEVTGVERDAKPAEMRAGIEEDGVLSTEGISRSRKPAFIWDKELSVRLQAVMRQAYKSRATHMEEINWLWVSTKVHPDATSRICKNHWRFLHPESKPVTTPSATSHAAVKIWTHEDVRKLEEGVRLLGPRKLTTIRDHFLPHMTKDDITRQWFRISDKATIIDEEEYYQLLGAVEKVVIGTQGRTTGTILDRDPQSQDWTEVERIMGPGSGWKRMPCKRVWESSFQHLVRRTVWSPKEDSTLLRMVKFVGRDDWFTVAKAMQIGRTAWQCRLRWCQLLDPIQIDISELYVDGERYD</sequence>
<dbReference type="Pfam" id="PF00249">
    <property type="entry name" value="Myb_DNA-binding"/>
    <property type="match status" value="2"/>
</dbReference>
<dbReference type="PANTHER" id="PTHR46621:SF1">
    <property type="entry name" value="SNRNA-ACTIVATING PROTEIN COMPLEX SUBUNIT 4"/>
    <property type="match status" value="1"/>
</dbReference>
<feature type="non-terminal residue" evidence="7">
    <location>
        <position position="1"/>
    </location>
</feature>
<dbReference type="InterPro" id="IPR017930">
    <property type="entry name" value="Myb_dom"/>
</dbReference>
<feature type="domain" description="Myb-like" evidence="5">
    <location>
        <begin position="362"/>
        <end position="414"/>
    </location>
</feature>
<dbReference type="InterPro" id="IPR001005">
    <property type="entry name" value="SANT/Myb"/>
</dbReference>
<organism evidence="7 8">
    <name type="scientific">Mortierella alpina</name>
    <name type="common">Oleaginous fungus</name>
    <name type="synonym">Mortierella renispora</name>
    <dbReference type="NCBI Taxonomy" id="64518"/>
    <lineage>
        <taxon>Eukaryota</taxon>
        <taxon>Fungi</taxon>
        <taxon>Fungi incertae sedis</taxon>
        <taxon>Mucoromycota</taxon>
        <taxon>Mortierellomycotina</taxon>
        <taxon>Mortierellomycetes</taxon>
        <taxon>Mortierellales</taxon>
        <taxon>Mortierellaceae</taxon>
        <taxon>Mortierella</taxon>
    </lineage>
</organism>
<evidence type="ECO:0000256" key="1">
    <source>
        <dbReference type="ARBA" id="ARBA00023015"/>
    </source>
</evidence>
<reference evidence="7" key="1">
    <citation type="journal article" date="2020" name="Fungal Divers.">
        <title>Resolving the Mortierellaceae phylogeny through synthesis of multi-gene phylogenetics and phylogenomics.</title>
        <authorList>
            <person name="Vandepol N."/>
            <person name="Liber J."/>
            <person name="Desiro A."/>
            <person name="Na H."/>
            <person name="Kennedy M."/>
            <person name="Barry K."/>
            <person name="Grigoriev I.V."/>
            <person name="Miller A.N."/>
            <person name="O'Donnell K."/>
            <person name="Stajich J.E."/>
            <person name="Bonito G."/>
        </authorList>
    </citation>
    <scope>NUCLEOTIDE SEQUENCE</scope>
    <source>
        <strain evidence="7">CK1249</strain>
    </source>
</reference>
<keyword evidence="3" id="KW-0804">Transcription</keyword>
<name>A0A9P6IQA1_MORAP</name>
<dbReference type="SMART" id="SM00717">
    <property type="entry name" value="SANT"/>
    <property type="match status" value="3"/>
</dbReference>
<feature type="domain" description="HTH myb-type" evidence="6">
    <location>
        <begin position="365"/>
        <end position="418"/>
    </location>
</feature>
<keyword evidence="2" id="KW-0238">DNA-binding</keyword>
<keyword evidence="4" id="KW-0539">Nucleus</keyword>
<dbReference type="PANTHER" id="PTHR46621">
    <property type="entry name" value="SNRNA-ACTIVATING PROTEIN COMPLEX SUBUNIT 4"/>
    <property type="match status" value="1"/>
</dbReference>
<proteinExistence type="predicted"/>
<dbReference type="GO" id="GO:0000978">
    <property type="term" value="F:RNA polymerase II cis-regulatory region sequence-specific DNA binding"/>
    <property type="evidence" value="ECO:0007669"/>
    <property type="project" value="TreeGrafter"/>
</dbReference>